<keyword evidence="4" id="KW-1185">Reference proteome</keyword>
<feature type="region of interest" description="Disordered" evidence="1">
    <location>
        <begin position="1"/>
        <end position="35"/>
    </location>
</feature>
<dbReference type="InterPro" id="IPR001279">
    <property type="entry name" value="Metallo-B-lactamas"/>
</dbReference>
<gene>
    <name evidence="3" type="ORF">GCM10007207_03860</name>
</gene>
<evidence type="ECO:0000259" key="2">
    <source>
        <dbReference type="Pfam" id="PF12706"/>
    </source>
</evidence>
<dbReference type="PANTHER" id="PTHR15032">
    <property type="entry name" value="N-ACYL-PHOSPHATIDYLETHANOLAMINE-HYDROLYZING PHOSPHOLIPASE D"/>
    <property type="match status" value="1"/>
</dbReference>
<dbReference type="PANTHER" id="PTHR15032:SF4">
    <property type="entry name" value="N-ACYL-PHOSPHATIDYLETHANOLAMINE-HYDROLYZING PHOSPHOLIPASE D"/>
    <property type="match status" value="1"/>
</dbReference>
<dbReference type="Pfam" id="PF12706">
    <property type="entry name" value="Lactamase_B_2"/>
    <property type="match status" value="1"/>
</dbReference>
<protein>
    <recommendedName>
        <fullName evidence="2">Metallo-beta-lactamase domain-containing protein</fullName>
    </recommendedName>
</protein>
<sequence length="336" mass="37610">MKPFPESDHCDGRSFHNPASYRLSPPLQAPPERPSVEPDFTSILSWQRSLRLRWPNDVPTFSPEPFPELAPGEISASFINHSSFLIRIGRAGERPLAILTDPILSERCSPFRHLGPRRVVPPGLAFDAIPAIDIILVSHCHYDHLDRPTLRRFGRRDRPLCIAPLGNRRHLRGLGFSAVATLDWWQEFRIDPITITAIPALHGSARTPFDQNRALWSGFHIGTGLKSLIFAGDTAHGHHWAEINSRLGAPDLALLPIGAYEPISLMQPVHMTPEQAVEAAMLLEARHAVAMHFGTFQLTDEGYWEPGGRLERCLKSTGRDLSWFSLPERGQSLRAP</sequence>
<dbReference type="Proteomes" id="UP000637769">
    <property type="component" value="Unassembled WGS sequence"/>
</dbReference>
<feature type="compositionally biased region" description="Basic and acidic residues" evidence="1">
    <location>
        <begin position="1"/>
        <end position="14"/>
    </location>
</feature>
<reference evidence="4" key="1">
    <citation type="journal article" date="2019" name="Int. J. Syst. Evol. Microbiol.">
        <title>The Global Catalogue of Microorganisms (GCM) 10K type strain sequencing project: providing services to taxonomists for standard genome sequencing and annotation.</title>
        <authorList>
            <consortium name="The Broad Institute Genomics Platform"/>
            <consortium name="The Broad Institute Genome Sequencing Center for Infectious Disease"/>
            <person name="Wu L."/>
            <person name="Ma J."/>
        </authorList>
    </citation>
    <scope>NUCLEOTIDE SEQUENCE [LARGE SCALE GENOMIC DNA]</scope>
    <source>
        <strain evidence="4">CCM 7132</strain>
    </source>
</reference>
<comment type="caution">
    <text evidence="3">The sequence shown here is derived from an EMBL/GenBank/DDBJ whole genome shotgun (WGS) entry which is preliminary data.</text>
</comment>
<name>A0ABQ1LAA1_9PROT</name>
<evidence type="ECO:0000313" key="4">
    <source>
        <dbReference type="Proteomes" id="UP000637769"/>
    </source>
</evidence>
<dbReference type="InterPro" id="IPR036866">
    <property type="entry name" value="RibonucZ/Hydroxyglut_hydro"/>
</dbReference>
<dbReference type="EMBL" id="BMCH01000001">
    <property type="protein sequence ID" value="GGC21870.1"/>
    <property type="molecule type" value="Genomic_DNA"/>
</dbReference>
<dbReference type="RefSeq" id="WP_188425051.1">
    <property type="nucleotide sequence ID" value="NZ_BMCH01000001.1"/>
</dbReference>
<accession>A0ABQ1LAA1</accession>
<organism evidence="3 4">
    <name type="scientific">Asaia siamensis</name>
    <dbReference type="NCBI Taxonomy" id="110479"/>
    <lineage>
        <taxon>Bacteria</taxon>
        <taxon>Pseudomonadati</taxon>
        <taxon>Pseudomonadota</taxon>
        <taxon>Alphaproteobacteria</taxon>
        <taxon>Acetobacterales</taxon>
        <taxon>Acetobacteraceae</taxon>
        <taxon>Asaia</taxon>
    </lineage>
</organism>
<dbReference type="Gene3D" id="3.60.15.10">
    <property type="entry name" value="Ribonuclease Z/Hydroxyacylglutathione hydrolase-like"/>
    <property type="match status" value="1"/>
</dbReference>
<proteinExistence type="predicted"/>
<dbReference type="SUPFAM" id="SSF56281">
    <property type="entry name" value="Metallo-hydrolase/oxidoreductase"/>
    <property type="match status" value="1"/>
</dbReference>
<evidence type="ECO:0000313" key="3">
    <source>
        <dbReference type="EMBL" id="GGC21870.1"/>
    </source>
</evidence>
<evidence type="ECO:0000256" key="1">
    <source>
        <dbReference type="SAM" id="MobiDB-lite"/>
    </source>
</evidence>
<feature type="domain" description="Metallo-beta-lactamase" evidence="2">
    <location>
        <begin position="98"/>
        <end position="293"/>
    </location>
</feature>